<comment type="similarity">
    <text evidence="2 8">Belongs to the 4-toluene sulfonate uptake permease (TSUP) (TC 2.A.102) family.</text>
</comment>
<keyword evidence="4 8" id="KW-1003">Cell membrane</keyword>
<name>A0A1G8TTC3_9RHOB</name>
<evidence type="ECO:0000256" key="2">
    <source>
        <dbReference type="ARBA" id="ARBA00009142"/>
    </source>
</evidence>
<feature type="transmembrane region" description="Helical" evidence="8">
    <location>
        <begin position="40"/>
        <end position="60"/>
    </location>
</feature>
<keyword evidence="5 8" id="KW-0812">Transmembrane</keyword>
<keyword evidence="10" id="KW-1185">Reference proteome</keyword>
<dbReference type="AlphaFoldDB" id="A0A1G8TTC3"/>
<keyword evidence="7 8" id="KW-0472">Membrane</keyword>
<dbReference type="EMBL" id="FNEJ01000032">
    <property type="protein sequence ID" value="SDJ44687.1"/>
    <property type="molecule type" value="Genomic_DNA"/>
</dbReference>
<dbReference type="Pfam" id="PF01925">
    <property type="entry name" value="TauE"/>
    <property type="match status" value="1"/>
</dbReference>
<proteinExistence type="inferred from homology"/>
<accession>A0A1G8TTC3</accession>
<evidence type="ECO:0000313" key="10">
    <source>
        <dbReference type="Proteomes" id="UP000199093"/>
    </source>
</evidence>
<gene>
    <name evidence="9" type="ORF">SAMN04487993_103222</name>
</gene>
<feature type="transmembrane region" description="Helical" evidence="8">
    <location>
        <begin position="128"/>
        <end position="148"/>
    </location>
</feature>
<evidence type="ECO:0000313" key="9">
    <source>
        <dbReference type="EMBL" id="SDJ44687.1"/>
    </source>
</evidence>
<keyword evidence="3" id="KW-0813">Transport</keyword>
<evidence type="ECO:0000256" key="3">
    <source>
        <dbReference type="ARBA" id="ARBA00022448"/>
    </source>
</evidence>
<sequence>MTLTIFLTLSLLVGGAAFIQGAVGIGFALIMAPVFGFVDATYLPVTLLVLMLPLNLLVAWRERQAIDRQGAGWITAGRFFGTFLGMAVLIALSVRQLEIAVGLLTILAAAVALMAPPFRITPPASVGVGLFTGITETATGIGGPPLALLYQHAEGPTLRATVATCFLVGEVISLVILLLSGRITQDQMLAAVMLVPAVLVGTLLSRVVHARINGPALRLAVLIFSIISGAALILKG</sequence>
<feature type="transmembrane region" description="Helical" evidence="8">
    <location>
        <begin position="215"/>
        <end position="234"/>
    </location>
</feature>
<protein>
    <recommendedName>
        <fullName evidence="8">Probable membrane transporter protein</fullName>
    </recommendedName>
</protein>
<keyword evidence="6 8" id="KW-1133">Transmembrane helix</keyword>
<dbReference type="InterPro" id="IPR002781">
    <property type="entry name" value="TM_pro_TauE-like"/>
</dbReference>
<reference evidence="9 10" key="1">
    <citation type="submission" date="2016-10" db="EMBL/GenBank/DDBJ databases">
        <authorList>
            <person name="de Groot N.N."/>
        </authorList>
    </citation>
    <scope>NUCLEOTIDE SEQUENCE [LARGE SCALE GENOMIC DNA]</scope>
    <source>
        <strain evidence="9 10">DSM 26424</strain>
    </source>
</reference>
<dbReference type="PANTHER" id="PTHR30269">
    <property type="entry name" value="TRANSMEMBRANE PROTEIN YFCA"/>
    <property type="match status" value="1"/>
</dbReference>
<dbReference type="Proteomes" id="UP000199093">
    <property type="component" value="Unassembled WGS sequence"/>
</dbReference>
<dbReference type="PANTHER" id="PTHR30269:SF37">
    <property type="entry name" value="MEMBRANE TRANSPORTER PROTEIN"/>
    <property type="match status" value="1"/>
</dbReference>
<evidence type="ECO:0000256" key="4">
    <source>
        <dbReference type="ARBA" id="ARBA00022475"/>
    </source>
</evidence>
<feature type="transmembrane region" description="Helical" evidence="8">
    <location>
        <begin position="160"/>
        <end position="181"/>
    </location>
</feature>
<feature type="transmembrane region" description="Helical" evidence="8">
    <location>
        <begin position="99"/>
        <end position="116"/>
    </location>
</feature>
<evidence type="ECO:0000256" key="5">
    <source>
        <dbReference type="ARBA" id="ARBA00022692"/>
    </source>
</evidence>
<feature type="transmembrane region" description="Helical" evidence="8">
    <location>
        <begin position="188"/>
        <end position="209"/>
    </location>
</feature>
<dbReference type="OrthoDB" id="5472127at2"/>
<feature type="transmembrane region" description="Helical" evidence="8">
    <location>
        <begin position="72"/>
        <end position="93"/>
    </location>
</feature>
<evidence type="ECO:0000256" key="7">
    <source>
        <dbReference type="ARBA" id="ARBA00023136"/>
    </source>
</evidence>
<comment type="subcellular location">
    <subcellularLocation>
        <location evidence="1 8">Cell membrane</location>
        <topology evidence="1 8">Multi-pass membrane protein</topology>
    </subcellularLocation>
</comment>
<evidence type="ECO:0000256" key="1">
    <source>
        <dbReference type="ARBA" id="ARBA00004651"/>
    </source>
</evidence>
<dbReference type="GO" id="GO:0005886">
    <property type="term" value="C:plasma membrane"/>
    <property type="evidence" value="ECO:0007669"/>
    <property type="project" value="UniProtKB-SubCell"/>
</dbReference>
<evidence type="ECO:0000256" key="6">
    <source>
        <dbReference type="ARBA" id="ARBA00022989"/>
    </source>
</evidence>
<dbReference type="STRING" id="555512.SAMN04487993_103222"/>
<organism evidence="9 10">
    <name type="scientific">Salipiger marinus</name>
    <dbReference type="NCBI Taxonomy" id="555512"/>
    <lineage>
        <taxon>Bacteria</taxon>
        <taxon>Pseudomonadati</taxon>
        <taxon>Pseudomonadota</taxon>
        <taxon>Alphaproteobacteria</taxon>
        <taxon>Rhodobacterales</taxon>
        <taxon>Roseobacteraceae</taxon>
        <taxon>Salipiger</taxon>
    </lineage>
</organism>
<dbReference type="RefSeq" id="WP_089851808.1">
    <property type="nucleotide sequence ID" value="NZ_FNEJ01000032.1"/>
</dbReference>
<evidence type="ECO:0000256" key="8">
    <source>
        <dbReference type="RuleBase" id="RU363041"/>
    </source>
</evidence>
<dbReference type="InterPro" id="IPR052017">
    <property type="entry name" value="TSUP"/>
</dbReference>